<keyword evidence="2" id="KW-1185">Reference proteome</keyword>
<dbReference type="EMBL" id="CP035807">
    <property type="protein sequence ID" value="QEN03915.1"/>
    <property type="molecule type" value="Genomic_DNA"/>
</dbReference>
<evidence type="ECO:0000313" key="1">
    <source>
        <dbReference type="EMBL" id="QEN03915.1"/>
    </source>
</evidence>
<dbReference type="AlphaFoldDB" id="A0A5C1Q7B5"/>
<organism evidence="1 2">
    <name type="scientific">Thiospirochaeta perfilievii</name>
    <dbReference type="NCBI Taxonomy" id="252967"/>
    <lineage>
        <taxon>Bacteria</taxon>
        <taxon>Pseudomonadati</taxon>
        <taxon>Spirochaetota</taxon>
        <taxon>Spirochaetia</taxon>
        <taxon>Spirochaetales</taxon>
        <taxon>Spirochaetaceae</taxon>
        <taxon>Thiospirochaeta</taxon>
    </lineage>
</organism>
<dbReference type="Gene3D" id="3.10.20.310">
    <property type="entry name" value="membrane protein fhac"/>
    <property type="match status" value="1"/>
</dbReference>
<protein>
    <submittedName>
        <fullName evidence="1">Uncharacterized protein</fullName>
    </submittedName>
</protein>
<dbReference type="KEGG" id="sper:EW093_04110"/>
<evidence type="ECO:0000313" key="2">
    <source>
        <dbReference type="Proteomes" id="UP000323824"/>
    </source>
</evidence>
<dbReference type="OrthoDB" id="358170at2"/>
<sequence>MKKKIFLIVYTSLTLLLFSKEYVVDQINISGLTRTKYSTVLNIIGVNKGSVVDESIDSQIEQDLLSAGIFQKNIGVNIVNITDTTIQLNIELMERWTLIPIPVGFVSSDSWLAGGVFIESNLLGLNQTLVSGLFVNSEKISGFSAWVNPNFLDSNYSFGLSTSFNRGGIDHLDISGKDVLSSYNEERLALSISLGRDLKWNFGVLLSTGIEGFKALDPTGYLGNSGVDELFFNNSLTLSYKDLYFSNFFTDGWDINLEYKVSSSKNYLYNPSLLLKINRTFLFNDNYLLKTGINSGWQGSIDYKPIFIGGVEGSRVLPSGQVAIEKYADSLVSFEPVIYSPSWGSFTLPVYYEAGIFTSLEGVNEFWHGPGVGFRFYVDKVAIPALGADFTWDLERGLFKVAVSVGGTGGG</sequence>
<reference evidence="1 2" key="1">
    <citation type="submission" date="2019-02" db="EMBL/GenBank/DDBJ databases">
        <authorList>
            <person name="Fomenkov A."/>
            <person name="Dubinina G."/>
            <person name="Grabovich M."/>
            <person name="Vincze T."/>
            <person name="Roberts R.J."/>
        </authorList>
    </citation>
    <scope>NUCLEOTIDE SEQUENCE [LARGE SCALE GENOMIC DNA]</scope>
    <source>
        <strain evidence="1 2">P</strain>
    </source>
</reference>
<reference evidence="1 2" key="2">
    <citation type="submission" date="2019-09" db="EMBL/GenBank/DDBJ databases">
        <title>Complete Genome Sequence and Methylome Analysis of free living Spirochaetas.</title>
        <authorList>
            <person name="Leshcheva N."/>
            <person name="Mikheeva N."/>
        </authorList>
    </citation>
    <scope>NUCLEOTIDE SEQUENCE [LARGE SCALE GENOMIC DNA]</scope>
    <source>
        <strain evidence="1 2">P</strain>
    </source>
</reference>
<proteinExistence type="predicted"/>
<name>A0A5C1Q7B5_9SPIO</name>
<dbReference type="Gene3D" id="2.40.160.50">
    <property type="entry name" value="membrane protein fhac: a member of the omp85/tpsb transporter family"/>
    <property type="match status" value="1"/>
</dbReference>
<gene>
    <name evidence="1" type="ORF">EW093_04110</name>
</gene>
<dbReference type="Proteomes" id="UP000323824">
    <property type="component" value="Chromosome"/>
</dbReference>
<accession>A0A5C1Q7B5</accession>
<dbReference type="RefSeq" id="WP_149567172.1">
    <property type="nucleotide sequence ID" value="NZ_CP035807.1"/>
</dbReference>